<keyword evidence="5" id="KW-0227">DNA damage</keyword>
<dbReference type="EMBL" id="JAACQH010000001">
    <property type="protein sequence ID" value="NCS90802.1"/>
    <property type="molecule type" value="Genomic_DNA"/>
</dbReference>
<dbReference type="GO" id="GO:0008821">
    <property type="term" value="F:crossover junction DNA endonuclease activity"/>
    <property type="evidence" value="ECO:0007669"/>
    <property type="project" value="UniProtKB-EC"/>
</dbReference>
<dbReference type="InterPro" id="IPR002732">
    <property type="entry name" value="Hjc"/>
</dbReference>
<keyword evidence="7" id="KW-0460">Magnesium</keyword>
<dbReference type="GO" id="GO:0006281">
    <property type="term" value="P:DNA repair"/>
    <property type="evidence" value="ECO:0007669"/>
    <property type="project" value="UniProtKB-KW"/>
</dbReference>
<protein>
    <recommendedName>
        <fullName evidence="14">Holliday junction resolvase</fullName>
    </recommendedName>
</protein>
<comment type="caution">
    <text evidence="12">The sequence shown here is derived from an EMBL/GenBank/DDBJ whole genome shotgun (WGS) entry which is preliminary data.</text>
</comment>
<dbReference type="PANTHER" id="PTHR39651:SF1">
    <property type="entry name" value="HOLLIDAY JUNCTION RESOLVASE HJC"/>
    <property type="match status" value="1"/>
</dbReference>
<dbReference type="InterPro" id="IPR011335">
    <property type="entry name" value="Restrct_endonuc-II-like"/>
</dbReference>
<dbReference type="PANTHER" id="PTHR39651">
    <property type="entry name" value="HOLLIDAY JUNCTION RESOLVASE HJC"/>
    <property type="match status" value="1"/>
</dbReference>
<evidence type="ECO:0000256" key="7">
    <source>
        <dbReference type="ARBA" id="ARBA00022842"/>
    </source>
</evidence>
<comment type="catalytic activity">
    <reaction evidence="11">
        <text>Endonucleolytic cleavage at a junction such as a reciprocal single-stranded crossover between two homologous DNA duplexes (Holliday junction).</text>
        <dbReference type="EC" id="3.1.21.10"/>
    </reaction>
</comment>
<evidence type="ECO:0000256" key="1">
    <source>
        <dbReference type="ARBA" id="ARBA00001946"/>
    </source>
</evidence>
<evidence type="ECO:0008006" key="14">
    <source>
        <dbReference type="Google" id="ProtNLM"/>
    </source>
</evidence>
<dbReference type="Proteomes" id="UP000738826">
    <property type="component" value="Unassembled WGS sequence"/>
</dbReference>
<organism evidence="12 13">
    <name type="scientific">Candidatus Altarchaeum hamiconexum</name>
    <dbReference type="NCBI Taxonomy" id="1803513"/>
    <lineage>
        <taxon>Archaea</taxon>
        <taxon>Candidatus Altarchaeota</taxon>
        <taxon>Candidatus Altiarchaeia</taxon>
        <taxon>Candidatus Altarchaeales</taxon>
        <taxon>Candidatus Altarchaeaceae</taxon>
        <taxon>Candidatus Altarchaeum</taxon>
    </lineage>
</organism>
<keyword evidence="10" id="KW-0234">DNA repair</keyword>
<evidence type="ECO:0000256" key="11">
    <source>
        <dbReference type="ARBA" id="ARBA00029354"/>
    </source>
</evidence>
<evidence type="ECO:0000313" key="13">
    <source>
        <dbReference type="Proteomes" id="UP000738826"/>
    </source>
</evidence>
<dbReference type="GO" id="GO:0046872">
    <property type="term" value="F:metal ion binding"/>
    <property type="evidence" value="ECO:0007669"/>
    <property type="project" value="UniProtKB-KW"/>
</dbReference>
<evidence type="ECO:0000313" key="12">
    <source>
        <dbReference type="EMBL" id="NCS90802.1"/>
    </source>
</evidence>
<evidence type="ECO:0000256" key="9">
    <source>
        <dbReference type="ARBA" id="ARBA00023172"/>
    </source>
</evidence>
<evidence type="ECO:0000256" key="4">
    <source>
        <dbReference type="ARBA" id="ARBA00022759"/>
    </source>
</evidence>
<evidence type="ECO:0000256" key="3">
    <source>
        <dbReference type="ARBA" id="ARBA00022723"/>
    </source>
</evidence>
<dbReference type="InterPro" id="IPR014428">
    <property type="entry name" value="Hjc_arc"/>
</dbReference>
<keyword evidence="3" id="KW-0479">Metal-binding</keyword>
<gene>
    <name evidence="12" type="ORF">GW779_00030</name>
</gene>
<keyword evidence="2" id="KW-0540">Nuclease</keyword>
<proteinExistence type="predicted"/>
<keyword evidence="9" id="KW-0233">DNA recombination</keyword>
<reference evidence="12" key="1">
    <citation type="submission" date="2019-11" db="EMBL/GenBank/DDBJ databases">
        <title>Lipid analysis of CO2-rich subsurface aquifers suggests an autotrophy-based deep biosphere with lysolipids enriched in CPR bacteria.</title>
        <authorList>
            <person name="Probst A.J."/>
            <person name="Elling F.J."/>
            <person name="Castelle C.J."/>
            <person name="Zhu Q."/>
            <person name="Elvert M."/>
            <person name="Birarda G."/>
            <person name="Holman H.-Y."/>
            <person name="Lane K.R."/>
            <person name="Ladd B."/>
            <person name="Ryan M.C."/>
            <person name="Woyke T."/>
            <person name="Hinrichs K.-U."/>
            <person name="Banfield J.F."/>
        </authorList>
    </citation>
    <scope>NUCLEOTIDE SEQUENCE</scope>
    <source>
        <strain evidence="12">CG_2015-04_33_537</strain>
    </source>
</reference>
<name>A0A8J7YTE5_9ARCH</name>
<dbReference type="GO" id="GO:0006310">
    <property type="term" value="P:DNA recombination"/>
    <property type="evidence" value="ECO:0007669"/>
    <property type="project" value="UniProtKB-KW"/>
</dbReference>
<sequence length="130" mass="15367">MTEMNKEYIKGTVFERKLVEMFSADGFIAMRIAGSGRYSELLPDVLIMKNDIVIAIQCKKTKNDKIYISKSIENFKKFKEIAKVRCFFAVKFLRKDVRFYDSDKINKNIDLNETFNTYEEVISQFKIFKD</sequence>
<dbReference type="Gene3D" id="3.40.1350.10">
    <property type="match status" value="1"/>
</dbReference>
<comment type="cofactor">
    <cofactor evidence="1">
        <name>Mg(2+)</name>
        <dbReference type="ChEBI" id="CHEBI:18420"/>
    </cofactor>
</comment>
<evidence type="ECO:0000256" key="10">
    <source>
        <dbReference type="ARBA" id="ARBA00023204"/>
    </source>
</evidence>
<evidence type="ECO:0000256" key="8">
    <source>
        <dbReference type="ARBA" id="ARBA00023125"/>
    </source>
</evidence>
<dbReference type="InterPro" id="IPR011856">
    <property type="entry name" value="tRNA_endonuc-like_dom_sf"/>
</dbReference>
<keyword evidence="4" id="KW-0255">Endonuclease</keyword>
<evidence type="ECO:0000256" key="6">
    <source>
        <dbReference type="ARBA" id="ARBA00022801"/>
    </source>
</evidence>
<dbReference type="Pfam" id="PF01870">
    <property type="entry name" value="Hjc"/>
    <property type="match status" value="1"/>
</dbReference>
<evidence type="ECO:0000256" key="2">
    <source>
        <dbReference type="ARBA" id="ARBA00022722"/>
    </source>
</evidence>
<dbReference type="SUPFAM" id="SSF52980">
    <property type="entry name" value="Restriction endonuclease-like"/>
    <property type="match status" value="1"/>
</dbReference>
<keyword evidence="8" id="KW-0238">DNA-binding</keyword>
<dbReference type="GO" id="GO:0003677">
    <property type="term" value="F:DNA binding"/>
    <property type="evidence" value="ECO:0007669"/>
    <property type="project" value="UniProtKB-KW"/>
</dbReference>
<dbReference type="AlphaFoldDB" id="A0A8J7YTE5"/>
<evidence type="ECO:0000256" key="5">
    <source>
        <dbReference type="ARBA" id="ARBA00022763"/>
    </source>
</evidence>
<keyword evidence="6" id="KW-0378">Hydrolase</keyword>
<accession>A0A8J7YTE5</accession>